<dbReference type="RefSeq" id="XP_019008263.1">
    <property type="nucleotide sequence ID" value="XM_019158517.1"/>
</dbReference>
<name>A0A1B9HUU9_9TREE</name>
<dbReference type="EMBL" id="KV700117">
    <property type="protein sequence ID" value="OCF47044.1"/>
    <property type="molecule type" value="Genomic_DNA"/>
</dbReference>
<proteinExistence type="predicted"/>
<accession>A0A1B9HUU9</accession>
<reference evidence="2" key="3">
    <citation type="submission" date="2016-07" db="EMBL/GenBank/DDBJ databases">
        <title>Evolution of pathogenesis and genome organization in the Tremellales.</title>
        <authorList>
            <person name="Cuomo C."/>
            <person name="Litvintseva A."/>
            <person name="Heitman J."/>
            <person name="Chen Y."/>
            <person name="Sun S."/>
            <person name="Springer D."/>
            <person name="Dromer F."/>
            <person name="Young S."/>
            <person name="Zeng Q."/>
            <person name="Chapman S."/>
            <person name="Gujja S."/>
            <person name="Saif S."/>
            <person name="Birren B."/>
        </authorList>
    </citation>
    <scope>NUCLEOTIDE SEQUENCE</scope>
    <source>
        <strain evidence="2">CBS 10737</strain>
    </source>
</reference>
<evidence type="ECO:0000313" key="2">
    <source>
        <dbReference type="EMBL" id="OCF47044.1"/>
    </source>
</evidence>
<reference evidence="2" key="1">
    <citation type="submission" date="2013-07" db="EMBL/GenBank/DDBJ databases">
        <title>The Genome Sequence of Cryptococcus pinus CBS10737.</title>
        <authorList>
            <consortium name="The Broad Institute Genome Sequencing Platform"/>
            <person name="Cuomo C."/>
            <person name="Litvintseva A."/>
            <person name="Chen Y."/>
            <person name="Heitman J."/>
            <person name="Sun S."/>
            <person name="Springer D."/>
            <person name="Dromer F."/>
            <person name="Young S.K."/>
            <person name="Zeng Q."/>
            <person name="Gargeya S."/>
            <person name="Fitzgerald M."/>
            <person name="Abouelleil A."/>
            <person name="Alvarado L."/>
            <person name="Berlin A.M."/>
            <person name="Chapman S.B."/>
            <person name="Dewar J."/>
            <person name="Goldberg J."/>
            <person name="Griggs A."/>
            <person name="Gujja S."/>
            <person name="Hansen M."/>
            <person name="Howarth C."/>
            <person name="Imamovic A."/>
            <person name="Larimer J."/>
            <person name="McCowan C."/>
            <person name="Murphy C."/>
            <person name="Pearson M."/>
            <person name="Priest M."/>
            <person name="Roberts A."/>
            <person name="Saif S."/>
            <person name="Shea T."/>
            <person name="Sykes S."/>
            <person name="Wortman J."/>
            <person name="Nusbaum C."/>
            <person name="Birren B."/>
        </authorList>
    </citation>
    <scope>NUCLEOTIDE SEQUENCE [LARGE SCALE GENOMIC DNA]</scope>
    <source>
        <strain evidence="2">CBS 10737</strain>
    </source>
</reference>
<gene>
    <name evidence="2" type="ORF">I206_06818</name>
    <name evidence="3" type="ORF">I206_102089</name>
</gene>
<dbReference type="EMBL" id="CP144520">
    <property type="protein sequence ID" value="WWC68166.1"/>
    <property type="molecule type" value="Genomic_DNA"/>
</dbReference>
<feature type="region of interest" description="Disordered" evidence="1">
    <location>
        <begin position="422"/>
        <end position="447"/>
    </location>
</feature>
<reference evidence="3" key="4">
    <citation type="submission" date="2024-02" db="EMBL/GenBank/DDBJ databases">
        <title>Comparative genomics of Cryptococcus and Kwoniella reveals pathogenesis evolution and contrasting modes of karyotype evolution via chromosome fusion or intercentromeric recombination.</title>
        <authorList>
            <person name="Coelho M.A."/>
            <person name="David-Palma M."/>
            <person name="Shea T."/>
            <person name="Bowers K."/>
            <person name="McGinley-Smith S."/>
            <person name="Mohammad A.W."/>
            <person name="Gnirke A."/>
            <person name="Yurkov A.M."/>
            <person name="Nowrousian M."/>
            <person name="Sun S."/>
            <person name="Cuomo C.A."/>
            <person name="Heitman J."/>
        </authorList>
    </citation>
    <scope>NUCLEOTIDE SEQUENCE</scope>
    <source>
        <strain evidence="3">CBS 10737</strain>
    </source>
</reference>
<dbReference type="Proteomes" id="UP000094020">
    <property type="component" value="Chromosome 2"/>
</dbReference>
<evidence type="ECO:0000313" key="4">
    <source>
        <dbReference type="Proteomes" id="UP000094020"/>
    </source>
</evidence>
<keyword evidence="4" id="KW-1185">Reference proteome</keyword>
<sequence length="447" mass="50652">MGGNAFGVPAQRLSHAQYSILKTHVHEALSPLFDQILTPRNLSSKNDHGDLDVLAQYSQALPYGDEEYIPAPDPLLLEVINNLALKPALAPRTVLKELRGSNSGGEFKVWGTGKMDNVKDEDVDRVRNLCGQIRESIGATAWRRRGSEVSFKVPCYMIDRQHEGSDQFFQVDVIFVRPENIHFHYMMSSYSSTGLLLGRLVRHYSKNLTLHLTHLIIRHSPYPGISPIDVTLTSSPEEFCKWFGLDYQAWQDAGENGWAEIEDLWKWLTNVSDDSIAAQAIRKITYRRNRPSINDELAGKRKKRSEFADGLYDWLNLQPKWTSEVSEENQEAQIVCPEPSIPSPADQGVKEEDLSVSDQKVMISSTSESKSPAPAISDIQLGKLEMSRLHLDLRSTAALEYWGKQEKYDQVLDERKAAADLLAGRQKERVEKKEEDQKTEETQVNNE</sequence>
<organism evidence="2">
    <name type="scientific">Kwoniella pini CBS 10737</name>
    <dbReference type="NCBI Taxonomy" id="1296096"/>
    <lineage>
        <taxon>Eukaryota</taxon>
        <taxon>Fungi</taxon>
        <taxon>Dikarya</taxon>
        <taxon>Basidiomycota</taxon>
        <taxon>Agaricomycotina</taxon>
        <taxon>Tremellomycetes</taxon>
        <taxon>Tremellales</taxon>
        <taxon>Cryptococcaceae</taxon>
        <taxon>Kwoniella</taxon>
    </lineage>
</organism>
<dbReference type="KEGG" id="kpin:30175187"/>
<feature type="compositionally biased region" description="Basic and acidic residues" evidence="1">
    <location>
        <begin position="425"/>
        <end position="441"/>
    </location>
</feature>
<reference evidence="3" key="2">
    <citation type="submission" date="2013-07" db="EMBL/GenBank/DDBJ databases">
        <authorList>
            <consortium name="The Broad Institute Genome Sequencing Platform"/>
            <person name="Cuomo C."/>
            <person name="Litvintseva A."/>
            <person name="Chen Y."/>
            <person name="Heitman J."/>
            <person name="Sun S."/>
            <person name="Springer D."/>
            <person name="Dromer F."/>
            <person name="Young S.K."/>
            <person name="Zeng Q."/>
            <person name="Gargeya S."/>
            <person name="Fitzgerald M."/>
            <person name="Abouelleil A."/>
            <person name="Alvarado L."/>
            <person name="Berlin A.M."/>
            <person name="Chapman S.B."/>
            <person name="Dewar J."/>
            <person name="Goldberg J."/>
            <person name="Griggs A."/>
            <person name="Gujja S."/>
            <person name="Hansen M."/>
            <person name="Howarth C."/>
            <person name="Imamovic A."/>
            <person name="Larimer J."/>
            <person name="McCowan C."/>
            <person name="Murphy C."/>
            <person name="Pearson M."/>
            <person name="Priest M."/>
            <person name="Roberts A."/>
            <person name="Saif S."/>
            <person name="Shea T."/>
            <person name="Sykes S."/>
            <person name="Wortman J."/>
            <person name="Nusbaum C."/>
            <person name="Birren B."/>
        </authorList>
    </citation>
    <scope>NUCLEOTIDE SEQUENCE</scope>
    <source>
        <strain evidence="3">CBS 10737</strain>
    </source>
</reference>
<dbReference type="OrthoDB" id="2563841at2759"/>
<protein>
    <submittedName>
        <fullName evidence="2">Uncharacterized protein</fullName>
    </submittedName>
</protein>
<dbReference type="GeneID" id="30175187"/>
<evidence type="ECO:0000256" key="1">
    <source>
        <dbReference type="SAM" id="MobiDB-lite"/>
    </source>
</evidence>
<evidence type="ECO:0000313" key="3">
    <source>
        <dbReference type="EMBL" id="WWC68166.1"/>
    </source>
</evidence>
<dbReference type="AlphaFoldDB" id="A0A1B9HUU9"/>